<protein>
    <submittedName>
        <fullName evidence="1">Uncharacterized protein</fullName>
    </submittedName>
</protein>
<evidence type="ECO:0000313" key="1">
    <source>
        <dbReference type="EMBL" id="AWN81606.1"/>
    </source>
</evidence>
<sequence length="60" mass="6507">MDLCRNRIGYEDAKALAKVLTGNRAVTYLNLNANGIGNIAALGVALYKLLKDNQSIKNID</sequence>
<keyword evidence="2" id="KW-1185">Reference proteome</keyword>
<dbReference type="Gene3D" id="3.80.10.10">
    <property type="entry name" value="Ribonuclease Inhibitor"/>
    <property type="match status" value="1"/>
</dbReference>
<reference evidence="1 2" key="1">
    <citation type="submission" date="2018-05" db="EMBL/GenBank/DDBJ databases">
        <title>Candidatus Cardinium hertigii Genome Assembly.</title>
        <authorList>
            <person name="Showmaker K.C."/>
            <person name="Walden K.O."/>
            <person name="Fields C.J."/>
            <person name="Lambert K.N."/>
            <person name="Hudson M.E."/>
        </authorList>
    </citation>
    <scope>NUCLEOTIDE SEQUENCE [LARGE SCALE GENOMIC DNA]</scope>
    <source>
        <strain evidence="2">cHgTN10</strain>
    </source>
</reference>
<dbReference type="SUPFAM" id="SSF52047">
    <property type="entry name" value="RNI-like"/>
    <property type="match status" value="1"/>
</dbReference>
<name>A0A2Z3LCF2_9BACT</name>
<gene>
    <name evidence="1" type="ORF">DK880_00274</name>
</gene>
<dbReference type="KEGG" id="cher:DK880_00274"/>
<dbReference type="InterPro" id="IPR032675">
    <property type="entry name" value="LRR_dom_sf"/>
</dbReference>
<dbReference type="AlphaFoldDB" id="A0A2Z3LCF2"/>
<dbReference type="Proteomes" id="UP000245872">
    <property type="component" value="Chromosome"/>
</dbReference>
<evidence type="ECO:0000313" key="2">
    <source>
        <dbReference type="Proteomes" id="UP000245872"/>
    </source>
</evidence>
<dbReference type="EMBL" id="CP029619">
    <property type="protein sequence ID" value="AWN81606.1"/>
    <property type="molecule type" value="Genomic_DNA"/>
</dbReference>
<accession>A0A2Z3LCF2</accession>
<dbReference type="RefSeq" id="WP_109997055.1">
    <property type="nucleotide sequence ID" value="NZ_CP029619.1"/>
</dbReference>
<proteinExistence type="predicted"/>
<organism evidence="1 2">
    <name type="scientific">Candidatus Cardinium hertigii</name>
    <dbReference type="NCBI Taxonomy" id="247481"/>
    <lineage>
        <taxon>Bacteria</taxon>
        <taxon>Pseudomonadati</taxon>
        <taxon>Bacteroidota</taxon>
        <taxon>Cytophagia</taxon>
        <taxon>Cytophagales</taxon>
        <taxon>Amoebophilaceae</taxon>
        <taxon>Candidatus Cardinium</taxon>
    </lineage>
</organism>